<dbReference type="EMBL" id="CP046996">
    <property type="protein sequence ID" value="QHA00203.1"/>
    <property type="molecule type" value="Genomic_DNA"/>
</dbReference>
<dbReference type="InterPro" id="IPR036402">
    <property type="entry name" value="EF-Ts_dimer_sf"/>
</dbReference>
<feature type="region of interest" description="Involved in Mg(2+) ion dislocation from EF-Tu" evidence="6">
    <location>
        <begin position="82"/>
        <end position="85"/>
    </location>
</feature>
<evidence type="ECO:0000259" key="9">
    <source>
        <dbReference type="Pfam" id="PF00889"/>
    </source>
</evidence>
<dbReference type="PROSITE" id="PS01126">
    <property type="entry name" value="EF_TS_1"/>
    <property type="match status" value="1"/>
</dbReference>
<dbReference type="PROSITE" id="PS01127">
    <property type="entry name" value="EF_TS_2"/>
    <property type="match status" value="1"/>
</dbReference>
<sequence>MAEVTSSQVKELRERTGAGMMDCKKALTECNADMDKAIDFLREKGLAAAAKKEGRIAAEGTVEAYIHGGGRIGVLLELNCETDFVSRGDEFKQLTKDIAMQIAAAKPLYVNKEDVPADVVAHEKEIFRAQALNEGKPEKIVDKMVDGRIEKFYKEVCLVEQPFIKDPDVLVKDLIMAKIAKIGEKIAIRRFTRYELGEGIEKRQDNFADEVMKEINR</sequence>
<keyword evidence="4 6" id="KW-0648">Protein biosynthesis</keyword>
<dbReference type="GO" id="GO:0003746">
    <property type="term" value="F:translation elongation factor activity"/>
    <property type="evidence" value="ECO:0007669"/>
    <property type="project" value="UniProtKB-UniRule"/>
</dbReference>
<comment type="subcellular location">
    <subcellularLocation>
        <location evidence="6 8">Cytoplasm</location>
    </subcellularLocation>
</comment>
<dbReference type="PANTHER" id="PTHR11741">
    <property type="entry name" value="ELONGATION FACTOR TS"/>
    <property type="match status" value="1"/>
</dbReference>
<gene>
    <name evidence="6 10" type="primary">tsf</name>
    <name evidence="10" type="ORF">GQ588_05835</name>
</gene>
<dbReference type="Proteomes" id="UP000430508">
    <property type="component" value="Chromosome"/>
</dbReference>
<dbReference type="AlphaFoldDB" id="A0A857DHD2"/>
<dbReference type="InterPro" id="IPR009060">
    <property type="entry name" value="UBA-like_sf"/>
</dbReference>
<organism evidence="10 11">
    <name type="scientific">Dehalobacter restrictus</name>
    <dbReference type="NCBI Taxonomy" id="55583"/>
    <lineage>
        <taxon>Bacteria</taxon>
        <taxon>Bacillati</taxon>
        <taxon>Bacillota</taxon>
        <taxon>Clostridia</taxon>
        <taxon>Eubacteriales</taxon>
        <taxon>Desulfitobacteriaceae</taxon>
        <taxon>Dehalobacter</taxon>
    </lineage>
</organism>
<dbReference type="HAMAP" id="MF_00050">
    <property type="entry name" value="EF_Ts"/>
    <property type="match status" value="1"/>
</dbReference>
<comment type="function">
    <text evidence="5 6 7">Associates with the EF-Tu.GDP complex and induces the exchange of GDP to GTP. It remains bound to the aminoacyl-tRNA.EF-Tu.GTP complex up to the GTP hydrolysis stage on the ribosome.</text>
</comment>
<dbReference type="Gene3D" id="3.30.479.20">
    <property type="entry name" value="Elongation factor Ts, dimerisation domain"/>
    <property type="match status" value="1"/>
</dbReference>
<comment type="similarity">
    <text evidence="1 6 7">Belongs to the EF-Ts family.</text>
</comment>
<name>A0A857DHD2_9FIRM</name>
<evidence type="ECO:0000256" key="2">
    <source>
        <dbReference type="ARBA" id="ARBA00016956"/>
    </source>
</evidence>
<evidence type="ECO:0000256" key="3">
    <source>
        <dbReference type="ARBA" id="ARBA00022768"/>
    </source>
</evidence>
<accession>A0A857DHD2</accession>
<evidence type="ECO:0000256" key="1">
    <source>
        <dbReference type="ARBA" id="ARBA00005532"/>
    </source>
</evidence>
<evidence type="ECO:0000313" key="11">
    <source>
        <dbReference type="Proteomes" id="UP000430508"/>
    </source>
</evidence>
<evidence type="ECO:0000256" key="5">
    <source>
        <dbReference type="ARBA" id="ARBA00025453"/>
    </source>
</evidence>
<dbReference type="InterPro" id="IPR001816">
    <property type="entry name" value="Transl_elong_EFTs/EF1B"/>
</dbReference>
<dbReference type="Gene3D" id="1.10.286.20">
    <property type="match status" value="1"/>
</dbReference>
<evidence type="ECO:0000313" key="10">
    <source>
        <dbReference type="EMBL" id="QHA00203.1"/>
    </source>
</evidence>
<dbReference type="NCBIfam" id="TIGR00116">
    <property type="entry name" value="tsf"/>
    <property type="match status" value="2"/>
</dbReference>
<dbReference type="CDD" id="cd14275">
    <property type="entry name" value="UBA_EF-Ts"/>
    <property type="match status" value="1"/>
</dbReference>
<dbReference type="RefSeq" id="WP_025205395.1">
    <property type="nucleotide sequence ID" value="NZ_CP046996.1"/>
</dbReference>
<dbReference type="SUPFAM" id="SSF46934">
    <property type="entry name" value="UBA-like"/>
    <property type="match status" value="1"/>
</dbReference>
<dbReference type="Gene3D" id="1.10.8.10">
    <property type="entry name" value="DNA helicase RuvA subunit, C-terminal domain"/>
    <property type="match status" value="1"/>
</dbReference>
<keyword evidence="3 6" id="KW-0251">Elongation factor</keyword>
<protein>
    <recommendedName>
        <fullName evidence="2 6">Elongation factor Ts</fullName>
        <shortName evidence="6">EF-Ts</shortName>
    </recommendedName>
</protein>
<dbReference type="Pfam" id="PF00889">
    <property type="entry name" value="EF_TS"/>
    <property type="match status" value="1"/>
</dbReference>
<evidence type="ECO:0000256" key="7">
    <source>
        <dbReference type="RuleBase" id="RU000642"/>
    </source>
</evidence>
<dbReference type="InterPro" id="IPR018101">
    <property type="entry name" value="Transl_elong_Ts_CS"/>
</dbReference>
<feature type="domain" description="Translation elongation factor EFTs/EF1B dimerisation" evidence="9">
    <location>
        <begin position="56"/>
        <end position="198"/>
    </location>
</feature>
<dbReference type="FunFam" id="1.10.8.10:FF:000001">
    <property type="entry name" value="Elongation factor Ts"/>
    <property type="match status" value="1"/>
</dbReference>
<dbReference type="GO" id="GO:0005737">
    <property type="term" value="C:cytoplasm"/>
    <property type="evidence" value="ECO:0007669"/>
    <property type="project" value="UniProtKB-SubCell"/>
</dbReference>
<dbReference type="InterPro" id="IPR014039">
    <property type="entry name" value="Transl_elong_EFTs/EF1B_dimer"/>
</dbReference>
<dbReference type="PANTHER" id="PTHR11741:SF0">
    <property type="entry name" value="ELONGATION FACTOR TS, MITOCHONDRIAL"/>
    <property type="match status" value="1"/>
</dbReference>
<evidence type="ECO:0000256" key="8">
    <source>
        <dbReference type="RuleBase" id="RU000643"/>
    </source>
</evidence>
<dbReference type="FunFam" id="1.10.286.20:FF:000001">
    <property type="entry name" value="Elongation factor Ts"/>
    <property type="match status" value="1"/>
</dbReference>
<reference evidence="10 11" key="1">
    <citation type="submission" date="2019-12" db="EMBL/GenBank/DDBJ databases">
        <title>Sequence classification of anaerobic respiratory reductive dehalogenases: First we see many, then we see few.</title>
        <authorList>
            <person name="Molenda O."/>
            <person name="Puentes Jacome L.A."/>
            <person name="Cao X."/>
            <person name="Nesbo C.L."/>
            <person name="Tang S."/>
            <person name="Morson N."/>
            <person name="Patron J."/>
            <person name="Lomheim L."/>
            <person name="Wishart D.S."/>
            <person name="Edwards E.A."/>
        </authorList>
    </citation>
    <scope>NUCLEOTIDE SEQUENCE [LARGE SCALE GENOMIC DNA]</scope>
    <source>
        <strain evidence="10 11">12DCA</strain>
    </source>
</reference>
<evidence type="ECO:0000256" key="4">
    <source>
        <dbReference type="ARBA" id="ARBA00022917"/>
    </source>
</evidence>
<dbReference type="SUPFAM" id="SSF54713">
    <property type="entry name" value="Elongation factor Ts (EF-Ts), dimerisation domain"/>
    <property type="match status" value="1"/>
</dbReference>
<proteinExistence type="inferred from homology"/>
<keyword evidence="6" id="KW-0963">Cytoplasm</keyword>
<evidence type="ECO:0000256" key="6">
    <source>
        <dbReference type="HAMAP-Rule" id="MF_00050"/>
    </source>
</evidence>